<dbReference type="InterPro" id="IPR016169">
    <property type="entry name" value="FAD-bd_PCMH_sub2"/>
</dbReference>
<dbReference type="PROSITE" id="PS51387">
    <property type="entry name" value="FAD_PCMH"/>
    <property type="match status" value="1"/>
</dbReference>
<gene>
    <name evidence="6" type="ORF">PAC_12492</name>
</gene>
<dbReference type="Gene3D" id="3.30.43.10">
    <property type="entry name" value="Uridine Diphospho-n-acetylenolpyruvylglucosamine Reductase, domain 2"/>
    <property type="match status" value="1"/>
</dbReference>
<dbReference type="SUPFAM" id="SSF56176">
    <property type="entry name" value="FAD-binding/transporter-associated domain-like"/>
    <property type="match status" value="1"/>
</dbReference>
<protein>
    <recommendedName>
        <fullName evidence="2">D-arabinono-1,4-lactone oxidase</fullName>
        <ecNumber evidence="2">1.1.3.37</ecNumber>
    </recommendedName>
    <alternativeName>
        <fullName evidence="4">L-galactono-gamma-lactone oxidase</fullName>
    </alternativeName>
</protein>
<dbReference type="AlphaFoldDB" id="A0A1L7XC58"/>
<evidence type="ECO:0000259" key="5">
    <source>
        <dbReference type="PROSITE" id="PS51387"/>
    </source>
</evidence>
<feature type="domain" description="FAD-binding PCMH-type" evidence="5">
    <location>
        <begin position="11"/>
        <end position="184"/>
    </location>
</feature>
<dbReference type="Pfam" id="PF01565">
    <property type="entry name" value="FAD_binding_4"/>
    <property type="match status" value="1"/>
</dbReference>
<dbReference type="InterPro" id="IPR007173">
    <property type="entry name" value="ALO_C"/>
</dbReference>
<dbReference type="GO" id="GO:0016020">
    <property type="term" value="C:membrane"/>
    <property type="evidence" value="ECO:0007669"/>
    <property type="project" value="InterPro"/>
</dbReference>
<dbReference type="GO" id="GO:0071949">
    <property type="term" value="F:FAD binding"/>
    <property type="evidence" value="ECO:0007669"/>
    <property type="project" value="InterPro"/>
</dbReference>
<dbReference type="UniPathway" id="UPA00771">
    <property type="reaction ID" value="UER00766"/>
</dbReference>
<name>A0A1L7XC58_9HELO</name>
<dbReference type="STRING" id="576137.A0A1L7XC58"/>
<dbReference type="Gene3D" id="3.30.465.10">
    <property type="match status" value="1"/>
</dbReference>
<dbReference type="Proteomes" id="UP000184330">
    <property type="component" value="Unassembled WGS sequence"/>
</dbReference>
<evidence type="ECO:0000256" key="3">
    <source>
        <dbReference type="ARBA" id="ARBA00023002"/>
    </source>
</evidence>
<dbReference type="GO" id="GO:0003885">
    <property type="term" value="F:D-arabinono-1,4-lactone oxidase activity"/>
    <property type="evidence" value="ECO:0007669"/>
    <property type="project" value="UniProtKB-EC"/>
</dbReference>
<keyword evidence="7" id="KW-1185">Reference proteome</keyword>
<dbReference type="InterPro" id="IPR016167">
    <property type="entry name" value="FAD-bd_PCMH_sub1"/>
</dbReference>
<reference evidence="6 7" key="1">
    <citation type="submission" date="2016-03" db="EMBL/GenBank/DDBJ databases">
        <authorList>
            <person name="Ploux O."/>
        </authorList>
    </citation>
    <scope>NUCLEOTIDE SEQUENCE [LARGE SCALE GENOMIC DNA]</scope>
    <source>
        <strain evidence="6 7">UAMH 11012</strain>
    </source>
</reference>
<dbReference type="InterPro" id="IPR036318">
    <property type="entry name" value="FAD-bd_PCMH-like_sf"/>
</dbReference>
<dbReference type="EMBL" id="FJOG01000021">
    <property type="protein sequence ID" value="CZR62595.1"/>
    <property type="molecule type" value="Genomic_DNA"/>
</dbReference>
<proteinExistence type="predicted"/>
<evidence type="ECO:0000313" key="6">
    <source>
        <dbReference type="EMBL" id="CZR62595.1"/>
    </source>
</evidence>
<accession>A0A1L7XC58</accession>
<dbReference type="OrthoDB" id="371463at2759"/>
<dbReference type="PANTHER" id="PTHR43762:SF1">
    <property type="entry name" value="D-ARABINONO-1,4-LACTONE OXIDASE"/>
    <property type="match status" value="1"/>
</dbReference>
<dbReference type="InterPro" id="IPR006094">
    <property type="entry name" value="Oxid_FAD_bind_N"/>
</dbReference>
<comment type="pathway">
    <text evidence="1">Cofactor biosynthesis; D-erythroascorbate biosynthesis; dehydro-D-arabinono-1,4-lactone from D-arabinose: step 2/2.</text>
</comment>
<dbReference type="InterPro" id="IPR016166">
    <property type="entry name" value="FAD-bd_PCMH"/>
</dbReference>
<dbReference type="PIRSF" id="PIRSF000136">
    <property type="entry name" value="LGO_GLO"/>
    <property type="match status" value="1"/>
</dbReference>
<organism evidence="6 7">
    <name type="scientific">Phialocephala subalpina</name>
    <dbReference type="NCBI Taxonomy" id="576137"/>
    <lineage>
        <taxon>Eukaryota</taxon>
        <taxon>Fungi</taxon>
        <taxon>Dikarya</taxon>
        <taxon>Ascomycota</taxon>
        <taxon>Pezizomycotina</taxon>
        <taxon>Leotiomycetes</taxon>
        <taxon>Helotiales</taxon>
        <taxon>Mollisiaceae</taxon>
        <taxon>Phialocephala</taxon>
        <taxon>Phialocephala fortinii species complex</taxon>
    </lineage>
</organism>
<evidence type="ECO:0000256" key="2">
    <source>
        <dbReference type="ARBA" id="ARBA00013136"/>
    </source>
</evidence>
<dbReference type="Pfam" id="PF04030">
    <property type="entry name" value="ALO"/>
    <property type="match status" value="1"/>
</dbReference>
<sequence length="463" mass="52638">MPTLTNWNDEISYKADDVNFKTPKTVEDVQAVVKQAYETDQKVTVIGAMHSTTECMIGTGVIVSMKNMARVLSVDKENLTVTVQAAVTLHQLAEHLKALGLQPPVILEWGNFQIGAISGTHANDTSMRRSAQFSSYVLGVKLVTPTSEIMEISETKNSEYLPAIRSHFGLFGVVCEVTVRIFKTQPLQVDFQVTEIDKFLDNFTEELKSLKEAYDQVFGVVFPNTGKVLLQRRKFIDPAIPRPANLETLLDPIESKNISLFGGLFLPLVKAGTALHPSAPLAALLNDAVVELPLKILSHTTYVIDPCQRAVLYKEDEPDFEFYDWMFAEDKWVDALRAFLALADRFRREKDFFMPLPALVYFIKQDQESLLSRSRNASMMAIDPEYPDPKEPLWKEFRLAFNKMAMEHGGSPHMNKTRLGAINHFAKSHDQEIIKKYLQLRKQFDPKDLFLNPYFQTTFKDYL</sequence>
<dbReference type="InterPro" id="IPR010031">
    <property type="entry name" value="FAD_lactone_oxidase-like"/>
</dbReference>
<evidence type="ECO:0000256" key="1">
    <source>
        <dbReference type="ARBA" id="ARBA00005083"/>
    </source>
</evidence>
<dbReference type="EC" id="1.1.3.37" evidence="2"/>
<dbReference type="PANTHER" id="PTHR43762">
    <property type="entry name" value="L-GULONOLACTONE OXIDASE"/>
    <property type="match status" value="1"/>
</dbReference>
<evidence type="ECO:0000313" key="7">
    <source>
        <dbReference type="Proteomes" id="UP000184330"/>
    </source>
</evidence>
<keyword evidence="3" id="KW-0560">Oxidoreductase</keyword>
<evidence type="ECO:0000256" key="4">
    <source>
        <dbReference type="ARBA" id="ARBA00033418"/>
    </source>
</evidence>